<keyword evidence="2 4" id="KW-0442">Lipid degradation</keyword>
<keyword evidence="1 4" id="KW-0378">Hydrolase</keyword>
<evidence type="ECO:0000256" key="1">
    <source>
        <dbReference type="ARBA" id="ARBA00022801"/>
    </source>
</evidence>
<name>A0A095YEI6_9MICC</name>
<reference evidence="6 7" key="1">
    <citation type="submission" date="2014-07" db="EMBL/GenBank/DDBJ databases">
        <authorList>
            <person name="McCorrison J."/>
            <person name="Sanka R."/>
            <person name="Torralba M."/>
            <person name="Gillis M."/>
            <person name="Haft D.H."/>
            <person name="Methe B."/>
            <person name="Sutton G."/>
            <person name="Nelson K.E."/>
        </authorList>
    </citation>
    <scope>NUCLEOTIDE SEQUENCE [LARGE SCALE GENOMIC DNA]</scope>
    <source>
        <strain evidence="6 7">DNF00011</strain>
    </source>
</reference>
<evidence type="ECO:0000256" key="2">
    <source>
        <dbReference type="ARBA" id="ARBA00022963"/>
    </source>
</evidence>
<dbReference type="InterPro" id="IPR016035">
    <property type="entry name" value="Acyl_Trfase/lysoPLipase"/>
</dbReference>
<feature type="active site" description="Nucleophile" evidence="4">
    <location>
        <position position="37"/>
    </location>
</feature>
<dbReference type="Gene3D" id="3.40.1090.10">
    <property type="entry name" value="Cytosolic phospholipase A2 catalytic domain"/>
    <property type="match status" value="2"/>
</dbReference>
<accession>A0A095YEI6</accession>
<dbReference type="RefSeq" id="WP_035755469.1">
    <property type="nucleotide sequence ID" value="NZ_JRNH01000012.1"/>
</dbReference>
<dbReference type="Pfam" id="PF01734">
    <property type="entry name" value="Patatin"/>
    <property type="match status" value="1"/>
</dbReference>
<dbReference type="PROSITE" id="PS51635">
    <property type="entry name" value="PNPLA"/>
    <property type="match status" value="1"/>
</dbReference>
<feature type="domain" description="PNPLA" evidence="5">
    <location>
        <begin position="4"/>
        <end position="160"/>
    </location>
</feature>
<feature type="active site" description="Proton acceptor" evidence="4">
    <location>
        <position position="147"/>
    </location>
</feature>
<dbReference type="InterPro" id="IPR002641">
    <property type="entry name" value="PNPLA_dom"/>
</dbReference>
<protein>
    <submittedName>
        <fullName evidence="6">Patatin</fullName>
    </submittedName>
</protein>
<evidence type="ECO:0000313" key="6">
    <source>
        <dbReference type="EMBL" id="KGF20678.1"/>
    </source>
</evidence>
<dbReference type="EMBL" id="JRNH01000012">
    <property type="protein sequence ID" value="KGF20678.1"/>
    <property type="molecule type" value="Genomic_DNA"/>
</dbReference>
<sequence>MLGLALGGGGARGLCHVGVWHELEQLEVRPEVIAGTSMGGIIGALIAAGHDAAKIREISESVDWWKVLNWGLSGRVLSTKRLRSFLGQYLPETFEELETPLVVVATDVASGTTRYLHSGNLLAAVHASAAFPGVLEPVRVGSDLLMDGGMLNQLPVDAAHFFGAKNVVAVNATALEAVDMTKESQPVPTGRFINGTFKEAVRGIEIMQAQLIKVRLSLFPPDVLIDPQMDDVGFTSFNKFQRAAEAGEKATRELAEQLKALVSKPAP</sequence>
<feature type="short sequence motif" description="GXGXXG" evidence="4">
    <location>
        <begin position="8"/>
        <end position="13"/>
    </location>
</feature>
<evidence type="ECO:0000256" key="3">
    <source>
        <dbReference type="ARBA" id="ARBA00023098"/>
    </source>
</evidence>
<evidence type="ECO:0000313" key="7">
    <source>
        <dbReference type="Proteomes" id="UP000053528"/>
    </source>
</evidence>
<dbReference type="SUPFAM" id="SSF52151">
    <property type="entry name" value="FabD/lysophospholipase-like"/>
    <property type="match status" value="1"/>
</dbReference>
<dbReference type="GO" id="GO:0016787">
    <property type="term" value="F:hydrolase activity"/>
    <property type="evidence" value="ECO:0007669"/>
    <property type="project" value="UniProtKB-UniRule"/>
</dbReference>
<proteinExistence type="predicted"/>
<organism evidence="6 7">
    <name type="scientific">Pseudoglutamicibacter albus DNF00011</name>
    <dbReference type="NCBI Taxonomy" id="1401063"/>
    <lineage>
        <taxon>Bacteria</taxon>
        <taxon>Bacillati</taxon>
        <taxon>Actinomycetota</taxon>
        <taxon>Actinomycetes</taxon>
        <taxon>Micrococcales</taxon>
        <taxon>Micrococcaceae</taxon>
        <taxon>Pseudoglutamicibacter</taxon>
    </lineage>
</organism>
<dbReference type="PANTHER" id="PTHR14226">
    <property type="entry name" value="NEUROPATHY TARGET ESTERASE/SWISS CHEESE D.MELANOGASTER"/>
    <property type="match status" value="1"/>
</dbReference>
<comment type="caution">
    <text evidence="6">The sequence shown here is derived from an EMBL/GenBank/DDBJ whole genome shotgun (WGS) entry which is preliminary data.</text>
</comment>
<dbReference type="GO" id="GO:0016042">
    <property type="term" value="P:lipid catabolic process"/>
    <property type="evidence" value="ECO:0007669"/>
    <property type="project" value="UniProtKB-UniRule"/>
</dbReference>
<dbReference type="AlphaFoldDB" id="A0A095YEI6"/>
<dbReference type="Proteomes" id="UP000053528">
    <property type="component" value="Unassembled WGS sequence"/>
</dbReference>
<dbReference type="InterPro" id="IPR050301">
    <property type="entry name" value="NTE"/>
</dbReference>
<evidence type="ECO:0000259" key="5">
    <source>
        <dbReference type="PROSITE" id="PS51635"/>
    </source>
</evidence>
<feature type="short sequence motif" description="DGA/G" evidence="4">
    <location>
        <begin position="147"/>
        <end position="149"/>
    </location>
</feature>
<evidence type="ECO:0000256" key="4">
    <source>
        <dbReference type="PROSITE-ProRule" id="PRU01161"/>
    </source>
</evidence>
<feature type="short sequence motif" description="GXSXG" evidence="4">
    <location>
        <begin position="35"/>
        <end position="39"/>
    </location>
</feature>
<keyword evidence="3 4" id="KW-0443">Lipid metabolism</keyword>
<gene>
    <name evidence="6" type="ORF">HMPREF2128_04435</name>
</gene>
<dbReference type="PANTHER" id="PTHR14226:SF29">
    <property type="entry name" value="NEUROPATHY TARGET ESTERASE SWS"/>
    <property type="match status" value="1"/>
</dbReference>